<name>A0A504Z8Z1_FASGI</name>
<gene>
    <name evidence="2" type="ORF">FGIG_06187</name>
</gene>
<keyword evidence="1" id="KW-1133">Transmembrane helix</keyword>
<dbReference type="Gene3D" id="3.40.190.10">
    <property type="entry name" value="Periplasmic binding protein-like II"/>
    <property type="match status" value="2"/>
</dbReference>
<comment type="caution">
    <text evidence="2">The sequence shown here is derived from an EMBL/GenBank/DDBJ whole genome shotgun (WGS) entry which is preliminary data.</text>
</comment>
<evidence type="ECO:0000256" key="1">
    <source>
        <dbReference type="SAM" id="Phobius"/>
    </source>
</evidence>
<keyword evidence="3" id="KW-1185">Reference proteome</keyword>
<dbReference type="AlphaFoldDB" id="A0A504Z8Z1"/>
<evidence type="ECO:0000313" key="2">
    <source>
        <dbReference type="EMBL" id="TPP66318.1"/>
    </source>
</evidence>
<protein>
    <submittedName>
        <fullName evidence="2">Uncharacterized protein</fullName>
    </submittedName>
</protein>
<feature type="transmembrane region" description="Helical" evidence="1">
    <location>
        <begin position="12"/>
        <end position="35"/>
    </location>
</feature>
<evidence type="ECO:0000313" key="3">
    <source>
        <dbReference type="Proteomes" id="UP000316759"/>
    </source>
</evidence>
<dbReference type="OrthoDB" id="6259803at2759"/>
<accession>A0A504Z8Z1</accession>
<reference evidence="2 3" key="1">
    <citation type="submission" date="2019-04" db="EMBL/GenBank/DDBJ databases">
        <title>Annotation for the trematode Fasciola gigantica.</title>
        <authorList>
            <person name="Choi Y.-J."/>
        </authorList>
    </citation>
    <scope>NUCLEOTIDE SEQUENCE [LARGE SCALE GENOMIC DNA]</scope>
    <source>
        <strain evidence="2">Uganda_cow_1</strain>
    </source>
</reference>
<sequence length="278" mass="31749">MYPLAFSARTVALFYWFLIIMWHANWEATMTAFYAQSDSVSPVPPIKEMFNQDKIRPLVLHDSSDFRFFQDSRDNPVYSQIYQMVVEDNITIYNTHQALDVMRNNSVFAFISDRYLLHGLISGNRHQFILSDEIICEHPASFAVPRGADYGPAFANFLEKLADGGNIQHLFDKRLPSLKFVSAIHPEYTPIDVDDLGGEFIPLVLGLLMGLIILGVEYFWIRYGAHNHIRPDTAINSNGIQPARILDLNSLRFAGRRRSMTIFNTETIGEGTVIKTRL</sequence>
<dbReference type="STRING" id="46835.A0A504Z8Z1"/>
<dbReference type="SUPFAM" id="SSF53850">
    <property type="entry name" value="Periplasmic binding protein-like II"/>
    <property type="match status" value="1"/>
</dbReference>
<feature type="transmembrane region" description="Helical" evidence="1">
    <location>
        <begin position="200"/>
        <end position="221"/>
    </location>
</feature>
<proteinExistence type="predicted"/>
<dbReference type="Proteomes" id="UP000316759">
    <property type="component" value="Unassembled WGS sequence"/>
</dbReference>
<organism evidence="2 3">
    <name type="scientific">Fasciola gigantica</name>
    <name type="common">Giant liver fluke</name>
    <dbReference type="NCBI Taxonomy" id="46835"/>
    <lineage>
        <taxon>Eukaryota</taxon>
        <taxon>Metazoa</taxon>
        <taxon>Spiralia</taxon>
        <taxon>Lophotrochozoa</taxon>
        <taxon>Platyhelminthes</taxon>
        <taxon>Trematoda</taxon>
        <taxon>Digenea</taxon>
        <taxon>Plagiorchiida</taxon>
        <taxon>Echinostomata</taxon>
        <taxon>Echinostomatoidea</taxon>
        <taxon>Fasciolidae</taxon>
        <taxon>Fasciola</taxon>
    </lineage>
</organism>
<dbReference type="EMBL" id="SUNJ01002023">
    <property type="protein sequence ID" value="TPP66318.1"/>
    <property type="molecule type" value="Genomic_DNA"/>
</dbReference>
<keyword evidence="1" id="KW-0472">Membrane</keyword>
<keyword evidence="1" id="KW-0812">Transmembrane</keyword>